<dbReference type="EMBL" id="DVGA01000062">
    <property type="protein sequence ID" value="HIQ78843.1"/>
    <property type="molecule type" value="Genomic_DNA"/>
</dbReference>
<protein>
    <submittedName>
        <fullName evidence="1">Uncharacterized protein</fullName>
    </submittedName>
</protein>
<reference evidence="1" key="2">
    <citation type="journal article" date="2021" name="PeerJ">
        <title>Extensive microbial diversity within the chicken gut microbiome revealed by metagenomics and culture.</title>
        <authorList>
            <person name="Gilroy R."/>
            <person name="Ravi A."/>
            <person name="Getino M."/>
            <person name="Pursley I."/>
            <person name="Horton D.L."/>
            <person name="Alikhan N.F."/>
            <person name="Baker D."/>
            <person name="Gharbi K."/>
            <person name="Hall N."/>
            <person name="Watson M."/>
            <person name="Adriaenssens E.M."/>
            <person name="Foster-Nyarko E."/>
            <person name="Jarju S."/>
            <person name="Secka A."/>
            <person name="Antonio M."/>
            <person name="Oren A."/>
            <person name="Chaudhuri R.R."/>
            <person name="La Ragione R."/>
            <person name="Hildebrand F."/>
            <person name="Pallen M.J."/>
        </authorList>
    </citation>
    <scope>NUCLEOTIDE SEQUENCE</scope>
    <source>
        <strain evidence="1">ChiBcolR7-354</strain>
    </source>
</reference>
<accession>A0A9D0ZE00</accession>
<dbReference type="AlphaFoldDB" id="A0A9D0ZE00"/>
<proteinExistence type="predicted"/>
<organism evidence="1 2">
    <name type="scientific">Candidatus Scatomorpha intestinavium</name>
    <dbReference type="NCBI Taxonomy" id="2840922"/>
    <lineage>
        <taxon>Bacteria</taxon>
        <taxon>Bacillati</taxon>
        <taxon>Bacillota</taxon>
        <taxon>Clostridia</taxon>
        <taxon>Eubacteriales</taxon>
        <taxon>Candidatus Scatomorpha</taxon>
    </lineage>
</organism>
<gene>
    <name evidence="1" type="ORF">IAB77_06250</name>
</gene>
<evidence type="ECO:0000313" key="2">
    <source>
        <dbReference type="Proteomes" id="UP000824262"/>
    </source>
</evidence>
<reference evidence="1" key="1">
    <citation type="submission" date="2020-10" db="EMBL/GenBank/DDBJ databases">
        <authorList>
            <person name="Gilroy R."/>
        </authorList>
    </citation>
    <scope>NUCLEOTIDE SEQUENCE</scope>
    <source>
        <strain evidence="1">ChiBcolR7-354</strain>
    </source>
</reference>
<comment type="caution">
    <text evidence="1">The sequence shown here is derived from an EMBL/GenBank/DDBJ whole genome shotgun (WGS) entry which is preliminary data.</text>
</comment>
<evidence type="ECO:0000313" key="1">
    <source>
        <dbReference type="EMBL" id="HIQ78843.1"/>
    </source>
</evidence>
<name>A0A9D0ZE00_9FIRM</name>
<dbReference type="Proteomes" id="UP000824262">
    <property type="component" value="Unassembled WGS sequence"/>
</dbReference>
<sequence length="139" mass="14304">MNKKRRAAAIAAACLAVICAAFFALRGVRARSALLESGAAAMTVTAYPGGEVREFSGAEAAAAAGLSLEYCGVERKGGIRTEAGDYRVFIDTAGGPVWLFVRADVSGSVDCSGSFTVRVKGAWELYSVIDGLMKGGTGT</sequence>